<dbReference type="SUPFAM" id="SSF142906">
    <property type="entry name" value="YjbR-like"/>
    <property type="match status" value="1"/>
</dbReference>
<dbReference type="RefSeq" id="WP_064687569.1">
    <property type="nucleotide sequence ID" value="NZ_AP023172.1"/>
</dbReference>
<organism evidence="1 2">
    <name type="scientific">Rhodococcus qingshengii</name>
    <dbReference type="NCBI Taxonomy" id="334542"/>
    <lineage>
        <taxon>Bacteria</taxon>
        <taxon>Bacillati</taxon>
        <taxon>Actinomycetota</taxon>
        <taxon>Actinomycetes</taxon>
        <taxon>Mycobacteriales</taxon>
        <taxon>Nocardiaceae</taxon>
        <taxon>Rhodococcus</taxon>
        <taxon>Rhodococcus erythropolis group</taxon>
    </lineage>
</organism>
<comment type="caution">
    <text evidence="1">The sequence shown here is derived from an EMBL/GenBank/DDBJ whole genome shotgun (WGS) entry which is preliminary data.</text>
</comment>
<dbReference type="GO" id="GO:0016740">
    <property type="term" value="F:transferase activity"/>
    <property type="evidence" value="ECO:0007669"/>
    <property type="project" value="UniProtKB-KW"/>
</dbReference>
<protein>
    <submittedName>
        <fullName evidence="1">Phosphoribosylglycinamide formyltransferase</fullName>
    </submittedName>
</protein>
<dbReference type="Proteomes" id="UP000230886">
    <property type="component" value="Unassembled WGS sequence"/>
</dbReference>
<keyword evidence="1" id="KW-0808">Transferase</keyword>
<dbReference type="Pfam" id="PF04237">
    <property type="entry name" value="YjbR"/>
    <property type="match status" value="1"/>
</dbReference>
<name>A0A2A5J635_RHOSG</name>
<accession>A0A7I8B999</accession>
<dbReference type="EMBL" id="NOVD01000025">
    <property type="protein sequence ID" value="PCK24707.1"/>
    <property type="molecule type" value="Genomic_DNA"/>
</dbReference>
<dbReference type="GeneID" id="64142366"/>
<sequence length="128" mass="14369">MTPLERIRALALALPEATERVSHGEASWFVRKAPQFVTMADHHHDDRVAIWAAAPPGAQADWVSRDPSRFFVPPYVGGRGWIGVYLDVPSANETEDEKFWNDVADVVEDAYRTVAPKTLIRKLDEDSP</sequence>
<evidence type="ECO:0000313" key="2">
    <source>
        <dbReference type="Proteomes" id="UP000230886"/>
    </source>
</evidence>
<proteinExistence type="predicted"/>
<reference evidence="1 2" key="1">
    <citation type="submission" date="2017-07" db="EMBL/GenBank/DDBJ databases">
        <title>Draft sequence of Rhodococcus enclensis 23b-28.</title>
        <authorList>
            <person name="Besaury L."/>
            <person name="Sancelme M."/>
            <person name="Amato P."/>
            <person name="Lallement A."/>
            <person name="Delort A.-M."/>
        </authorList>
    </citation>
    <scope>NUCLEOTIDE SEQUENCE [LARGE SCALE GENOMIC DNA]</scope>
    <source>
        <strain evidence="1 2">23b-28</strain>
    </source>
</reference>
<dbReference type="AlphaFoldDB" id="A0A2A5J635"/>
<dbReference type="Gene3D" id="3.90.1150.30">
    <property type="match status" value="1"/>
</dbReference>
<accession>A0A2A5J635</accession>
<gene>
    <name evidence="1" type="ORF">CHR55_24530</name>
</gene>
<dbReference type="InterPro" id="IPR058532">
    <property type="entry name" value="YjbR/MT2646/Rv2570-like"/>
</dbReference>
<dbReference type="InterPro" id="IPR038056">
    <property type="entry name" value="YjbR-like_sf"/>
</dbReference>
<evidence type="ECO:0000313" key="1">
    <source>
        <dbReference type="EMBL" id="PCK24707.1"/>
    </source>
</evidence>